<evidence type="ECO:0000259" key="7">
    <source>
        <dbReference type="Pfam" id="PF05681"/>
    </source>
</evidence>
<evidence type="ECO:0000256" key="6">
    <source>
        <dbReference type="ARBA" id="ARBA00023239"/>
    </source>
</evidence>
<proteinExistence type="inferred from homology"/>
<dbReference type="RefSeq" id="WP_072915621.1">
    <property type="nucleotide sequence ID" value="NZ_FRAR01000021.1"/>
</dbReference>
<dbReference type="InterPro" id="IPR004646">
    <property type="entry name" value="Fe-S_hydro-lyase_TtdA-typ_cat"/>
</dbReference>
<sequence>MLTLAYSRRSLAIRTVDCNIIIDEVARLCQEANFKLEEDVVESFKRSCESEVSQSGKEILNLLVENATIAATESIPMCQDTGVAVVFVELGQDVQLVNGDFSEAINEGVRKGYREGYLRKSMVGHPLERVNTGDNTPAVIHLKMVSGDKVKITVAPKGGGSENMSALKMLKPAEGVEGAKKFVLDTVQNAGPNPCPPLIIGVGIGGTMEKCALLAKEALLRPVGQPHSLPDIAKLEQELLAKINRLGIGPAGLGGLTTALAVHIEIFGAHIASLPVAVNINCHAARHKTVVI</sequence>
<evidence type="ECO:0000256" key="5">
    <source>
        <dbReference type="ARBA" id="ARBA00023014"/>
    </source>
</evidence>
<dbReference type="OrthoDB" id="9798978at2"/>
<feature type="domain" description="Fe-S hydro-lyase tartrate dehydratase alpha-type catalytic" evidence="7">
    <location>
        <begin position="23"/>
        <end position="290"/>
    </location>
</feature>
<keyword evidence="9" id="KW-1185">Reference proteome</keyword>
<dbReference type="GO" id="GO:0046872">
    <property type="term" value="F:metal ion binding"/>
    <property type="evidence" value="ECO:0007669"/>
    <property type="project" value="UniProtKB-KW"/>
</dbReference>
<evidence type="ECO:0000313" key="8">
    <source>
        <dbReference type="EMBL" id="SHK70916.1"/>
    </source>
</evidence>
<accession>A0A1M6UP09</accession>
<keyword evidence="3" id="KW-0479">Metal-binding</keyword>
<evidence type="ECO:0000256" key="3">
    <source>
        <dbReference type="ARBA" id="ARBA00022723"/>
    </source>
</evidence>
<organism evidence="8 9">
    <name type="scientific">Desulforamulus aeronauticus DSM 10349</name>
    <dbReference type="NCBI Taxonomy" id="1121421"/>
    <lineage>
        <taxon>Bacteria</taxon>
        <taxon>Bacillati</taxon>
        <taxon>Bacillota</taxon>
        <taxon>Clostridia</taxon>
        <taxon>Eubacteriales</taxon>
        <taxon>Peptococcaceae</taxon>
        <taxon>Desulforamulus</taxon>
    </lineage>
</organism>
<dbReference type="STRING" id="1121421.SAMN02745123_02851"/>
<dbReference type="EMBL" id="FRAR01000021">
    <property type="protein sequence ID" value="SHK70916.1"/>
    <property type="molecule type" value="Genomic_DNA"/>
</dbReference>
<dbReference type="GO" id="GO:0016829">
    <property type="term" value="F:lyase activity"/>
    <property type="evidence" value="ECO:0007669"/>
    <property type="project" value="UniProtKB-KW"/>
</dbReference>
<dbReference type="InterPro" id="IPR051208">
    <property type="entry name" value="Class-I_Fumarase/Tartrate_DH"/>
</dbReference>
<gene>
    <name evidence="8" type="ORF">SAMN02745123_02851</name>
</gene>
<dbReference type="GO" id="GO:0051539">
    <property type="term" value="F:4 iron, 4 sulfur cluster binding"/>
    <property type="evidence" value="ECO:0007669"/>
    <property type="project" value="UniProtKB-KW"/>
</dbReference>
<dbReference type="AlphaFoldDB" id="A0A1M6UP09"/>
<reference evidence="9" key="1">
    <citation type="submission" date="2016-11" db="EMBL/GenBank/DDBJ databases">
        <authorList>
            <person name="Varghese N."/>
            <person name="Submissions S."/>
        </authorList>
    </citation>
    <scope>NUCLEOTIDE SEQUENCE [LARGE SCALE GENOMIC DNA]</scope>
    <source>
        <strain evidence="9">DSM 10349</strain>
    </source>
</reference>
<name>A0A1M6UP09_9FIRM</name>
<protein>
    <submittedName>
        <fullName evidence="8">Fumarase, class I alpha subunit</fullName>
    </submittedName>
</protein>
<dbReference type="PANTHER" id="PTHR30389:SF17">
    <property type="entry name" value="L(+)-TARTRATE DEHYDRATASE SUBUNIT ALPHA-RELATED"/>
    <property type="match status" value="1"/>
</dbReference>
<keyword evidence="6" id="KW-0456">Lyase</keyword>
<evidence type="ECO:0000256" key="2">
    <source>
        <dbReference type="ARBA" id="ARBA00022485"/>
    </source>
</evidence>
<evidence type="ECO:0000313" key="9">
    <source>
        <dbReference type="Proteomes" id="UP000183997"/>
    </source>
</evidence>
<dbReference type="PANTHER" id="PTHR30389">
    <property type="entry name" value="FUMARATE HYDRATASE-RELATED"/>
    <property type="match status" value="1"/>
</dbReference>
<dbReference type="Pfam" id="PF05681">
    <property type="entry name" value="Fumerase"/>
    <property type="match status" value="1"/>
</dbReference>
<dbReference type="Proteomes" id="UP000183997">
    <property type="component" value="Unassembled WGS sequence"/>
</dbReference>
<dbReference type="NCBIfam" id="NF004885">
    <property type="entry name" value="PRK06246.1"/>
    <property type="match status" value="1"/>
</dbReference>
<evidence type="ECO:0000256" key="4">
    <source>
        <dbReference type="ARBA" id="ARBA00023004"/>
    </source>
</evidence>
<dbReference type="NCBIfam" id="TIGR00722">
    <property type="entry name" value="ttdA_fumA_fumB"/>
    <property type="match status" value="1"/>
</dbReference>
<keyword evidence="5" id="KW-0411">Iron-sulfur</keyword>
<keyword evidence="2" id="KW-0004">4Fe-4S</keyword>
<comment type="similarity">
    <text evidence="1">Belongs to the class-I fumarase family.</text>
</comment>
<keyword evidence="4" id="KW-0408">Iron</keyword>
<evidence type="ECO:0000256" key="1">
    <source>
        <dbReference type="ARBA" id="ARBA00008876"/>
    </source>
</evidence>